<keyword evidence="4" id="KW-1185">Reference proteome</keyword>
<accession>D0LRT9</accession>
<dbReference type="InterPro" id="IPR051225">
    <property type="entry name" value="NAD(P)_epim/dehydratase"/>
</dbReference>
<proteinExistence type="inferred from homology"/>
<dbReference type="InterPro" id="IPR001509">
    <property type="entry name" value="Epimerase_deHydtase"/>
</dbReference>
<organism evidence="3 4">
    <name type="scientific">Haliangium ochraceum (strain DSM 14365 / JCM 11303 / SMP-2)</name>
    <dbReference type="NCBI Taxonomy" id="502025"/>
    <lineage>
        <taxon>Bacteria</taxon>
        <taxon>Pseudomonadati</taxon>
        <taxon>Myxococcota</taxon>
        <taxon>Polyangia</taxon>
        <taxon>Haliangiales</taxon>
        <taxon>Kofleriaceae</taxon>
        <taxon>Haliangium</taxon>
    </lineage>
</organism>
<evidence type="ECO:0000313" key="3">
    <source>
        <dbReference type="EMBL" id="ACY19081.1"/>
    </source>
</evidence>
<dbReference type="OrthoDB" id="9779902at2"/>
<feature type="domain" description="NAD-dependent epimerase/dehydratase" evidence="2">
    <location>
        <begin position="4"/>
        <end position="236"/>
    </location>
</feature>
<sequence length="320" mass="35632">MKFLITGAGGQIGRELVAAFAAEGHELIAADLRPFEQRGVAGERWVALDVRDREQVFELLARERPGAIFHLAAVLSARGESDPQLTYDVNQTGTYNLLEGARIHGVSRFIFPSTIAVYGPGLPDPTPDDVPLHPTTMYGVTKVAGELLCEYYRRRYEMDIRGLRFPGLISASLPGGGSSDYALFMYVDGVRRGRYEAFCRPDTRIPLMYMDDALRALRELFDAPRERLRRCVYNIAAFSPRADEVAASVARALGDVHFSFAPNPVKQGILDSWPSALDDACARADWDWRPRFDLDQMTEDLIPKIRALLAERADALDHGA</sequence>
<dbReference type="GO" id="GO:0006567">
    <property type="term" value="P:L-threonine catabolic process"/>
    <property type="evidence" value="ECO:0007669"/>
    <property type="project" value="TreeGrafter"/>
</dbReference>
<dbReference type="SUPFAM" id="SSF51735">
    <property type="entry name" value="NAD(P)-binding Rossmann-fold domains"/>
    <property type="match status" value="1"/>
</dbReference>
<dbReference type="PANTHER" id="PTHR42687">
    <property type="entry name" value="L-THREONINE 3-DEHYDROGENASE"/>
    <property type="match status" value="1"/>
</dbReference>
<evidence type="ECO:0000256" key="1">
    <source>
        <dbReference type="ARBA" id="ARBA00007637"/>
    </source>
</evidence>
<dbReference type="EMBL" id="CP001804">
    <property type="protein sequence ID" value="ACY19081.1"/>
    <property type="molecule type" value="Genomic_DNA"/>
</dbReference>
<dbReference type="HOGENOM" id="CLU_007383_19_1_7"/>
<reference evidence="3 4" key="1">
    <citation type="journal article" date="2010" name="Stand. Genomic Sci.">
        <title>Complete genome sequence of Haliangium ochraceum type strain (SMP-2).</title>
        <authorList>
            <consortium name="US DOE Joint Genome Institute (JGI-PGF)"/>
            <person name="Ivanova N."/>
            <person name="Daum C."/>
            <person name="Lang E."/>
            <person name="Abt B."/>
            <person name="Kopitz M."/>
            <person name="Saunders E."/>
            <person name="Lapidus A."/>
            <person name="Lucas S."/>
            <person name="Glavina Del Rio T."/>
            <person name="Nolan M."/>
            <person name="Tice H."/>
            <person name="Copeland A."/>
            <person name="Cheng J.F."/>
            <person name="Chen F."/>
            <person name="Bruce D."/>
            <person name="Goodwin L."/>
            <person name="Pitluck S."/>
            <person name="Mavromatis K."/>
            <person name="Pati A."/>
            <person name="Mikhailova N."/>
            <person name="Chen A."/>
            <person name="Palaniappan K."/>
            <person name="Land M."/>
            <person name="Hauser L."/>
            <person name="Chang Y.J."/>
            <person name="Jeffries C.D."/>
            <person name="Detter J.C."/>
            <person name="Brettin T."/>
            <person name="Rohde M."/>
            <person name="Goker M."/>
            <person name="Bristow J."/>
            <person name="Markowitz V."/>
            <person name="Eisen J.A."/>
            <person name="Hugenholtz P."/>
            <person name="Kyrpides N.C."/>
            <person name="Klenk H.P."/>
        </authorList>
    </citation>
    <scope>NUCLEOTIDE SEQUENCE [LARGE SCALE GENOMIC DNA]</scope>
    <source>
        <strain evidence="4">DSM 14365 / CIP 107738 / JCM 11303 / AJ 13395 / SMP-2</strain>
    </source>
</reference>
<dbReference type="GO" id="GO:0008743">
    <property type="term" value="F:L-threonine 3-dehydrogenase activity"/>
    <property type="evidence" value="ECO:0007669"/>
    <property type="project" value="TreeGrafter"/>
</dbReference>
<name>D0LRT9_HALO1</name>
<dbReference type="AlphaFoldDB" id="D0LRT9"/>
<evidence type="ECO:0000313" key="4">
    <source>
        <dbReference type="Proteomes" id="UP000001880"/>
    </source>
</evidence>
<dbReference type="STRING" id="502025.Hoch_6615"/>
<comment type="similarity">
    <text evidence="1">Belongs to the NAD(P)-dependent epimerase/dehydratase family.</text>
</comment>
<evidence type="ECO:0000259" key="2">
    <source>
        <dbReference type="Pfam" id="PF01370"/>
    </source>
</evidence>
<dbReference type="Gene3D" id="3.40.50.720">
    <property type="entry name" value="NAD(P)-binding Rossmann-like Domain"/>
    <property type="match status" value="1"/>
</dbReference>
<dbReference type="Pfam" id="PF01370">
    <property type="entry name" value="Epimerase"/>
    <property type="match status" value="1"/>
</dbReference>
<gene>
    <name evidence="3" type="ordered locus">Hoch_6615</name>
</gene>
<dbReference type="KEGG" id="hoh:Hoch_6615"/>
<dbReference type="eggNOG" id="COG0451">
    <property type="taxonomic scope" value="Bacteria"/>
</dbReference>
<protein>
    <submittedName>
        <fullName evidence="3">NAD-dependent epimerase/dehydratase</fullName>
    </submittedName>
</protein>
<dbReference type="PANTHER" id="PTHR42687:SF1">
    <property type="entry name" value="L-THREONINE 3-DEHYDROGENASE, MITOCHONDRIAL"/>
    <property type="match status" value="1"/>
</dbReference>
<dbReference type="Proteomes" id="UP000001880">
    <property type="component" value="Chromosome"/>
</dbReference>
<dbReference type="RefSeq" id="WP_012831673.1">
    <property type="nucleotide sequence ID" value="NC_013440.1"/>
</dbReference>
<dbReference type="InterPro" id="IPR036291">
    <property type="entry name" value="NAD(P)-bd_dom_sf"/>
</dbReference>